<proteinExistence type="predicted"/>
<gene>
    <name evidence="3" type="ORF">SSX86_007455</name>
</gene>
<protein>
    <recommendedName>
        <fullName evidence="2">Transposase-associated domain-containing protein</fullName>
    </recommendedName>
</protein>
<keyword evidence="4" id="KW-1185">Reference proteome</keyword>
<evidence type="ECO:0000256" key="1">
    <source>
        <dbReference type="SAM" id="MobiDB-lite"/>
    </source>
</evidence>
<evidence type="ECO:0000313" key="4">
    <source>
        <dbReference type="Proteomes" id="UP001408789"/>
    </source>
</evidence>
<evidence type="ECO:0000313" key="3">
    <source>
        <dbReference type="EMBL" id="KAK9073132.1"/>
    </source>
</evidence>
<comment type="caution">
    <text evidence="3">The sequence shown here is derived from an EMBL/GenBank/DDBJ whole genome shotgun (WGS) entry which is preliminary data.</text>
</comment>
<accession>A0AAP0DI34</accession>
<organism evidence="3 4">
    <name type="scientific">Deinandra increscens subsp. villosa</name>
    <dbReference type="NCBI Taxonomy" id="3103831"/>
    <lineage>
        <taxon>Eukaryota</taxon>
        <taxon>Viridiplantae</taxon>
        <taxon>Streptophyta</taxon>
        <taxon>Embryophyta</taxon>
        <taxon>Tracheophyta</taxon>
        <taxon>Spermatophyta</taxon>
        <taxon>Magnoliopsida</taxon>
        <taxon>eudicotyledons</taxon>
        <taxon>Gunneridae</taxon>
        <taxon>Pentapetalae</taxon>
        <taxon>asterids</taxon>
        <taxon>campanulids</taxon>
        <taxon>Asterales</taxon>
        <taxon>Asteraceae</taxon>
        <taxon>Asteroideae</taxon>
        <taxon>Heliantheae alliance</taxon>
        <taxon>Madieae</taxon>
        <taxon>Madiinae</taxon>
        <taxon>Deinandra</taxon>
    </lineage>
</organism>
<dbReference type="InterPro" id="IPR004252">
    <property type="entry name" value="Probable_transposase_24"/>
</dbReference>
<dbReference type="PANTHER" id="PTHR33499:SF11">
    <property type="entry name" value="NO APICAL MERISTEM-ASSOCIATED C-TERMINAL DOMAIN-CONTAINING PROTEIN"/>
    <property type="match status" value="1"/>
</dbReference>
<evidence type="ECO:0000259" key="2">
    <source>
        <dbReference type="Pfam" id="PF13963"/>
    </source>
</evidence>
<reference evidence="3 4" key="1">
    <citation type="submission" date="2024-04" db="EMBL/GenBank/DDBJ databases">
        <title>The reference genome of an endangered Asteraceae, Deinandra increscens subsp. villosa, native to the Central Coast of California.</title>
        <authorList>
            <person name="Guilliams M."/>
            <person name="Hasenstab-Lehman K."/>
            <person name="Meyer R."/>
            <person name="Mcevoy S."/>
        </authorList>
    </citation>
    <scope>NUCLEOTIDE SEQUENCE [LARGE SCALE GENOMIC DNA]</scope>
    <source>
        <tissue evidence="3">Leaf</tissue>
    </source>
</reference>
<dbReference type="Proteomes" id="UP001408789">
    <property type="component" value="Unassembled WGS sequence"/>
</dbReference>
<dbReference type="PANTHER" id="PTHR33499">
    <property type="entry name" value="OS12G0282400 PROTEIN-RELATED"/>
    <property type="match status" value="1"/>
</dbReference>
<sequence>MTIDKSWTKLRNRTSKDFITGLHNFINIARNHVNSEGKACCPCKRCVNRNREDMDTIIAHVQQYGFLQAYVTWVHHGERYANEAEVAAIYNKKPRIEEEIGEMFDVYDDLREELITNVDEDGTGLDPEFDALFDELKTEIYPSCTWMSSLNFVAKMMHMKAANKWTNSSFNQLLEFLRSVLPKGNHVPESYYDSVPKKTRKGAKNYELLKAFEDNGYMPLPINFDPLTGEAIGDHSKWFPRWITTLLEDHTVFEYESWQNVPEPHKLQIYTGLFDMFDIASWQKAPGTHWPRVQASIDTVCSNRYRDKKYKLKLHYENAGGSKEGSKAYDSCPKGYDKTKWRSLIDNLFKDEKYVKRSSVNKANRAKQLFPSLQGSKSISSQRYDQIQKTGKFSYVETWAKNHSRKGVFVNKHAAETYEKIDQARTDLQCERGTEEVDELEILGRGLGERSGYILGVGRKLKHASPILATSSYMPEPQTSKKKYEELEERSRRQEEEMERMRQEMAEMRALFLRGHSGGESSTPNGSNTNPSSQNDDHEDEDE</sequence>
<dbReference type="Pfam" id="PF03004">
    <property type="entry name" value="Transposase_24"/>
    <property type="match status" value="1"/>
</dbReference>
<dbReference type="Pfam" id="PF13963">
    <property type="entry name" value="Transpos_assoc"/>
    <property type="match status" value="1"/>
</dbReference>
<feature type="compositionally biased region" description="Low complexity" evidence="1">
    <location>
        <begin position="519"/>
        <end position="533"/>
    </location>
</feature>
<dbReference type="EMBL" id="JBCNJP010000009">
    <property type="protein sequence ID" value="KAK9073132.1"/>
    <property type="molecule type" value="Genomic_DNA"/>
</dbReference>
<dbReference type="InterPro" id="IPR029480">
    <property type="entry name" value="Transpos_assoc"/>
</dbReference>
<feature type="compositionally biased region" description="Basic and acidic residues" evidence="1">
    <location>
        <begin position="482"/>
        <end position="507"/>
    </location>
</feature>
<feature type="region of interest" description="Disordered" evidence="1">
    <location>
        <begin position="469"/>
        <end position="543"/>
    </location>
</feature>
<feature type="domain" description="Transposase-associated" evidence="2">
    <location>
        <begin position="5"/>
        <end position="78"/>
    </location>
</feature>
<dbReference type="AlphaFoldDB" id="A0AAP0DI34"/>
<name>A0AAP0DI34_9ASTR</name>